<evidence type="ECO:0000313" key="6">
    <source>
        <dbReference type="Proteomes" id="UP000664122"/>
    </source>
</evidence>
<dbReference type="CDD" id="cd06558">
    <property type="entry name" value="crotonase-like"/>
    <property type="match status" value="1"/>
</dbReference>
<comment type="caution">
    <text evidence="5">The sequence shown here is derived from an EMBL/GenBank/DDBJ whole genome shotgun (WGS) entry which is preliminary data.</text>
</comment>
<evidence type="ECO:0000256" key="2">
    <source>
        <dbReference type="ARBA" id="ARBA00011915"/>
    </source>
</evidence>
<evidence type="ECO:0000259" key="4">
    <source>
        <dbReference type="Pfam" id="PF16113"/>
    </source>
</evidence>
<dbReference type="EC" id="3.1.2.4" evidence="2"/>
<proteinExistence type="predicted"/>
<dbReference type="NCBIfam" id="NF004127">
    <property type="entry name" value="PRK05617.1"/>
    <property type="match status" value="1"/>
</dbReference>
<evidence type="ECO:0000256" key="3">
    <source>
        <dbReference type="ARBA" id="ARBA00022801"/>
    </source>
</evidence>
<evidence type="ECO:0000313" key="5">
    <source>
        <dbReference type="EMBL" id="MBO0664316.1"/>
    </source>
</evidence>
<dbReference type="Gene3D" id="3.90.226.10">
    <property type="entry name" value="2-enoyl-CoA Hydratase, Chain A, domain 1"/>
    <property type="match status" value="1"/>
</dbReference>
<dbReference type="InterPro" id="IPR045004">
    <property type="entry name" value="ECH_dom"/>
</dbReference>
<dbReference type="GO" id="GO:0006574">
    <property type="term" value="P:L-valine catabolic process"/>
    <property type="evidence" value="ECO:0007669"/>
    <property type="project" value="TreeGrafter"/>
</dbReference>
<keyword evidence="6" id="KW-1185">Reference proteome</keyword>
<dbReference type="GO" id="GO:0003860">
    <property type="term" value="F:3-hydroxyisobutyryl-CoA hydrolase activity"/>
    <property type="evidence" value="ECO:0007669"/>
    <property type="project" value="UniProtKB-EC"/>
</dbReference>
<keyword evidence="3" id="KW-0378">Hydrolase</keyword>
<dbReference type="Pfam" id="PF16113">
    <property type="entry name" value="ECH_2"/>
    <property type="match status" value="1"/>
</dbReference>
<dbReference type="RefSeq" id="WP_207259228.1">
    <property type="nucleotide sequence ID" value="NZ_JAFMPP010000019.1"/>
</dbReference>
<dbReference type="InterPro" id="IPR029045">
    <property type="entry name" value="ClpP/crotonase-like_dom_sf"/>
</dbReference>
<dbReference type="Proteomes" id="UP000664122">
    <property type="component" value="Unassembled WGS sequence"/>
</dbReference>
<dbReference type="SUPFAM" id="SSF52096">
    <property type="entry name" value="ClpP/crotonase"/>
    <property type="match status" value="1"/>
</dbReference>
<organism evidence="5 6">
    <name type="scientific">Jiella flava</name>
    <dbReference type="NCBI Taxonomy" id="2816857"/>
    <lineage>
        <taxon>Bacteria</taxon>
        <taxon>Pseudomonadati</taxon>
        <taxon>Pseudomonadota</taxon>
        <taxon>Alphaproteobacteria</taxon>
        <taxon>Hyphomicrobiales</taxon>
        <taxon>Aurantimonadaceae</taxon>
        <taxon>Jiella</taxon>
    </lineage>
</organism>
<dbReference type="PANTHER" id="PTHR43176">
    <property type="entry name" value="3-HYDROXYISOBUTYRYL-COA HYDROLASE-RELATED"/>
    <property type="match status" value="1"/>
</dbReference>
<dbReference type="PANTHER" id="PTHR43176:SF3">
    <property type="entry name" value="3-HYDROXYISOBUTYRYL-COA HYDROLASE, MITOCHONDRIAL"/>
    <property type="match status" value="1"/>
</dbReference>
<name>A0A939G234_9HYPH</name>
<comment type="catalytic activity">
    <reaction evidence="1">
        <text>3-hydroxy-2-methylpropanoyl-CoA + H2O = 3-hydroxy-2-methylpropanoate + CoA + H(+)</text>
        <dbReference type="Rhea" id="RHEA:20888"/>
        <dbReference type="ChEBI" id="CHEBI:11805"/>
        <dbReference type="ChEBI" id="CHEBI:15377"/>
        <dbReference type="ChEBI" id="CHEBI:15378"/>
        <dbReference type="ChEBI" id="CHEBI:57287"/>
        <dbReference type="ChEBI" id="CHEBI:57340"/>
        <dbReference type="EC" id="3.1.2.4"/>
    </reaction>
</comment>
<dbReference type="EMBL" id="JAFMPP010000019">
    <property type="protein sequence ID" value="MBO0664316.1"/>
    <property type="molecule type" value="Genomic_DNA"/>
</dbReference>
<dbReference type="AlphaFoldDB" id="A0A939G234"/>
<feature type="domain" description="Enoyl-CoA hydratase/isomerase" evidence="4">
    <location>
        <begin position="20"/>
        <end position="339"/>
    </location>
</feature>
<sequence>MGEIGGKVVGVELRRVGRAGRITLNKPKALNALDRDMALAIEGALTGWMDDETVDVIVIDAAGDKAFCAGGDIAALYHEGKAGRFDPARRFFADEYRLNRMIARYPKPYVAFIDGIVMGGGVGLSAHGDLAIVTERSMVAMPECAIGLIPDVGGTLVLAQAPGRLGEFLGLTGFRMTAADAIFAGFADRYMPVAKIEGAIARLEKTGDPAVLEDLFEAPPAGELSGLQADVDRFFAADDAAAILAALEADDSPFAARTAGVIRRGSPLSVAVTLDLIRAARADPVIETSLAREYRYTYRSQSDGDFLEGTRAAVIDKDKTPHWPIARIEDLPPQRVAAMLAPLGEDDLTF</sequence>
<dbReference type="GO" id="GO:0005829">
    <property type="term" value="C:cytosol"/>
    <property type="evidence" value="ECO:0007669"/>
    <property type="project" value="TreeGrafter"/>
</dbReference>
<protein>
    <recommendedName>
        <fullName evidence="2">3-hydroxyisobutyryl-CoA hydrolase</fullName>
        <ecNumber evidence="2">3.1.2.4</ecNumber>
    </recommendedName>
</protein>
<dbReference type="InterPro" id="IPR032259">
    <property type="entry name" value="HIBYL-CoA-H"/>
</dbReference>
<evidence type="ECO:0000256" key="1">
    <source>
        <dbReference type="ARBA" id="ARBA00001709"/>
    </source>
</evidence>
<reference evidence="5" key="1">
    <citation type="submission" date="2021-03" db="EMBL/GenBank/DDBJ databases">
        <title>Whole genome sequence of Jiella sp. CQZ9-1.</title>
        <authorList>
            <person name="Tuo L."/>
        </authorList>
    </citation>
    <scope>NUCLEOTIDE SEQUENCE</scope>
    <source>
        <strain evidence="5">CQZ9-1</strain>
    </source>
</reference>
<accession>A0A939G234</accession>
<gene>
    <name evidence="5" type="ORF">J1C48_17175</name>
</gene>